<gene>
    <name evidence="1" type="ORF">HPB48_026796</name>
</gene>
<dbReference type="Gene3D" id="3.40.50.1580">
    <property type="entry name" value="Nucleoside phosphorylase domain"/>
    <property type="match status" value="1"/>
</dbReference>
<dbReference type="InterPro" id="IPR035994">
    <property type="entry name" value="Nucleoside_phosphorylase_sf"/>
</dbReference>
<dbReference type="PANTHER" id="PTHR43691:SF11">
    <property type="entry name" value="FI09636P-RELATED"/>
    <property type="match status" value="1"/>
</dbReference>
<dbReference type="OrthoDB" id="204058at2759"/>
<dbReference type="GO" id="GO:0005829">
    <property type="term" value="C:cytosol"/>
    <property type="evidence" value="ECO:0007669"/>
    <property type="project" value="TreeGrafter"/>
</dbReference>
<organism evidence="1 2">
    <name type="scientific">Haemaphysalis longicornis</name>
    <name type="common">Bush tick</name>
    <dbReference type="NCBI Taxonomy" id="44386"/>
    <lineage>
        <taxon>Eukaryota</taxon>
        <taxon>Metazoa</taxon>
        <taxon>Ecdysozoa</taxon>
        <taxon>Arthropoda</taxon>
        <taxon>Chelicerata</taxon>
        <taxon>Arachnida</taxon>
        <taxon>Acari</taxon>
        <taxon>Parasitiformes</taxon>
        <taxon>Ixodida</taxon>
        <taxon>Ixodoidea</taxon>
        <taxon>Ixodidae</taxon>
        <taxon>Haemaphysalinae</taxon>
        <taxon>Haemaphysalis</taxon>
    </lineage>
</organism>
<keyword evidence="2" id="KW-1185">Reference proteome</keyword>
<dbReference type="GO" id="GO:0004850">
    <property type="term" value="F:uridine phosphorylase activity"/>
    <property type="evidence" value="ECO:0007669"/>
    <property type="project" value="TreeGrafter"/>
</dbReference>
<reference evidence="1 2" key="1">
    <citation type="journal article" date="2020" name="Cell">
        <title>Large-Scale Comparative Analyses of Tick Genomes Elucidate Their Genetic Diversity and Vector Capacities.</title>
        <authorList>
            <consortium name="Tick Genome and Microbiome Consortium (TIGMIC)"/>
            <person name="Jia N."/>
            <person name="Wang J."/>
            <person name="Shi W."/>
            <person name="Du L."/>
            <person name="Sun Y."/>
            <person name="Zhan W."/>
            <person name="Jiang J.F."/>
            <person name="Wang Q."/>
            <person name="Zhang B."/>
            <person name="Ji P."/>
            <person name="Bell-Sakyi L."/>
            <person name="Cui X.M."/>
            <person name="Yuan T.T."/>
            <person name="Jiang B.G."/>
            <person name="Yang W.F."/>
            <person name="Lam T.T."/>
            <person name="Chang Q.C."/>
            <person name="Ding S.J."/>
            <person name="Wang X.J."/>
            <person name="Zhu J.G."/>
            <person name="Ruan X.D."/>
            <person name="Zhao L."/>
            <person name="Wei J.T."/>
            <person name="Ye R.Z."/>
            <person name="Que T.C."/>
            <person name="Du C.H."/>
            <person name="Zhou Y.H."/>
            <person name="Cheng J.X."/>
            <person name="Dai P.F."/>
            <person name="Guo W.B."/>
            <person name="Han X.H."/>
            <person name="Huang E.J."/>
            <person name="Li L.F."/>
            <person name="Wei W."/>
            <person name="Gao Y.C."/>
            <person name="Liu J.Z."/>
            <person name="Shao H.Z."/>
            <person name="Wang X."/>
            <person name="Wang C.C."/>
            <person name="Yang T.C."/>
            <person name="Huo Q.B."/>
            <person name="Li W."/>
            <person name="Chen H.Y."/>
            <person name="Chen S.E."/>
            <person name="Zhou L.G."/>
            <person name="Ni X.B."/>
            <person name="Tian J.H."/>
            <person name="Sheng Y."/>
            <person name="Liu T."/>
            <person name="Pan Y.S."/>
            <person name="Xia L.Y."/>
            <person name="Li J."/>
            <person name="Zhao F."/>
            <person name="Cao W.C."/>
        </authorList>
    </citation>
    <scope>NUCLEOTIDE SEQUENCE [LARGE SCALE GENOMIC DNA]</scope>
    <source>
        <strain evidence="1">HaeL-2018</strain>
    </source>
</reference>
<evidence type="ECO:0000313" key="2">
    <source>
        <dbReference type="Proteomes" id="UP000821853"/>
    </source>
</evidence>
<dbReference type="VEuPathDB" id="VectorBase:HLOH_060247"/>
<dbReference type="GO" id="GO:0006218">
    <property type="term" value="P:uridine catabolic process"/>
    <property type="evidence" value="ECO:0007669"/>
    <property type="project" value="TreeGrafter"/>
</dbReference>
<name>A0A9J6H216_HAELO</name>
<sequence>MSGGCLLRNADLIARDLDLSLFGSSKKEPGKGRKIEIKNPHLQNMKVDILYHLALSTDTHQFKEMFGDVKFVCMGGTCQRMSRLAGFLKTGLGIELPAGAHLCDISKASGRYALYKVGPVIAISVSILESNQ</sequence>
<proteinExistence type="predicted"/>
<evidence type="ECO:0000313" key="1">
    <source>
        <dbReference type="EMBL" id="KAH9384783.1"/>
    </source>
</evidence>
<dbReference type="OMA" id="IRSEMSN"/>
<dbReference type="AlphaFoldDB" id="A0A9J6H216"/>
<dbReference type="PANTHER" id="PTHR43691">
    <property type="entry name" value="URIDINE PHOSPHORYLASE"/>
    <property type="match status" value="1"/>
</dbReference>
<dbReference type="EMBL" id="JABSTR010003123">
    <property type="protein sequence ID" value="KAH9384783.1"/>
    <property type="molecule type" value="Genomic_DNA"/>
</dbReference>
<protein>
    <submittedName>
        <fullName evidence="1">Uncharacterized protein</fullName>
    </submittedName>
</protein>
<dbReference type="Proteomes" id="UP000821853">
    <property type="component" value="Unassembled WGS sequence"/>
</dbReference>
<comment type="caution">
    <text evidence="1">The sequence shown here is derived from an EMBL/GenBank/DDBJ whole genome shotgun (WGS) entry which is preliminary data.</text>
</comment>
<accession>A0A9J6H216</accession>